<protein>
    <submittedName>
        <fullName evidence="2">Transport protein TonB</fullName>
    </submittedName>
</protein>
<reference evidence="2 3" key="1">
    <citation type="submission" date="2018-06" db="EMBL/GenBank/DDBJ databases">
        <authorList>
            <consortium name="Pathogen Informatics"/>
            <person name="Doyle S."/>
        </authorList>
    </citation>
    <scope>NUCLEOTIDE SEQUENCE [LARGE SCALE GENOMIC DNA]</scope>
    <source>
        <strain evidence="2 3">NCTC11126</strain>
    </source>
</reference>
<dbReference type="AlphaFoldDB" id="A0A2X1KTQ1"/>
<gene>
    <name evidence="2" type="primary">tonB_1</name>
    <name evidence="2" type="ORF">NCTC11126_00705</name>
</gene>
<accession>A0A2X1KTQ1</accession>
<dbReference type="Proteomes" id="UP000250561">
    <property type="component" value="Unassembled WGS sequence"/>
</dbReference>
<sequence length="55" mass="6344">MVAWITYKSSQPSLANMFEREVKNAMRRWRYEPGKPGSGIVVNILFKINGTTEIQ</sequence>
<dbReference type="InterPro" id="IPR037682">
    <property type="entry name" value="TonB_C"/>
</dbReference>
<dbReference type="EMBL" id="UARS01000004">
    <property type="protein sequence ID" value="SPW39386.1"/>
    <property type="molecule type" value="Genomic_DNA"/>
</dbReference>
<dbReference type="PROSITE" id="PS52015">
    <property type="entry name" value="TONB_CTD"/>
    <property type="match status" value="1"/>
</dbReference>
<organism evidence="2 3">
    <name type="scientific">Escherichia coli</name>
    <dbReference type="NCBI Taxonomy" id="562"/>
    <lineage>
        <taxon>Bacteria</taxon>
        <taxon>Pseudomonadati</taxon>
        <taxon>Pseudomonadota</taxon>
        <taxon>Gammaproteobacteria</taxon>
        <taxon>Enterobacterales</taxon>
        <taxon>Enterobacteriaceae</taxon>
        <taxon>Escherichia</taxon>
    </lineage>
</organism>
<name>A0A2X1KTQ1_ECOLX</name>
<dbReference type="Gene3D" id="3.30.2420.10">
    <property type="entry name" value="TonB"/>
    <property type="match status" value="1"/>
</dbReference>
<dbReference type="GO" id="GO:0055085">
    <property type="term" value="P:transmembrane transport"/>
    <property type="evidence" value="ECO:0007669"/>
    <property type="project" value="InterPro"/>
</dbReference>
<evidence type="ECO:0000313" key="3">
    <source>
        <dbReference type="Proteomes" id="UP000250561"/>
    </source>
</evidence>
<feature type="domain" description="TonB C-terminal" evidence="1">
    <location>
        <begin position="1"/>
        <end position="55"/>
    </location>
</feature>
<proteinExistence type="predicted"/>
<evidence type="ECO:0000313" key="2">
    <source>
        <dbReference type="EMBL" id="SPW39386.1"/>
    </source>
</evidence>
<evidence type="ECO:0000259" key="1">
    <source>
        <dbReference type="PROSITE" id="PS52015"/>
    </source>
</evidence>